<dbReference type="CDD" id="cd07043">
    <property type="entry name" value="STAS_anti-anti-sigma_factors"/>
    <property type="match status" value="1"/>
</dbReference>
<dbReference type="RefSeq" id="WP_248633948.1">
    <property type="nucleotide sequence ID" value="NZ_JALPTH010000011.1"/>
</dbReference>
<gene>
    <name evidence="1" type="ORF">M1O15_13130</name>
</gene>
<organism evidence="1 2">
    <name type="scientific">Streptomyces lichenis</name>
    <dbReference type="NCBI Taxonomy" id="2306967"/>
    <lineage>
        <taxon>Bacteria</taxon>
        <taxon>Bacillati</taxon>
        <taxon>Actinomycetota</taxon>
        <taxon>Actinomycetes</taxon>
        <taxon>Kitasatosporales</taxon>
        <taxon>Streptomycetaceae</taxon>
        <taxon>Streptomyces</taxon>
    </lineage>
</organism>
<dbReference type="Gene3D" id="3.30.750.24">
    <property type="entry name" value="STAS domain"/>
    <property type="match status" value="1"/>
</dbReference>
<name>A0ABT0IAG7_9ACTN</name>
<evidence type="ECO:0000313" key="2">
    <source>
        <dbReference type="Proteomes" id="UP001522868"/>
    </source>
</evidence>
<evidence type="ECO:0000313" key="1">
    <source>
        <dbReference type="EMBL" id="MCK8678322.1"/>
    </source>
</evidence>
<keyword evidence="2" id="KW-1185">Reference proteome</keyword>
<comment type="caution">
    <text evidence="1">The sequence shown here is derived from an EMBL/GenBank/DDBJ whole genome shotgun (WGS) entry which is preliminary data.</text>
</comment>
<protein>
    <submittedName>
        <fullName evidence="1">STAS domain-containing protein</fullName>
    </submittedName>
</protein>
<proteinExistence type="predicted"/>
<sequence length="113" mass="12240">MHSTTTIEGTTARITPHGVIDFTTLPGLRASRAALPSEITAVTWDLRDIVFMDVAGLHLLTEHLSENGLPRRWIVAVAGLAAQPERLLRMAAEAFPAMGFGRLLTGPPREQVS</sequence>
<accession>A0ABT0IAG7</accession>
<reference evidence="1 2" key="1">
    <citation type="submission" date="2022-04" db="EMBL/GenBank/DDBJ databases">
        <title>Streptomyces sp. nov. LCR6-01 isolated from Lichen of Dirinaria sp.</title>
        <authorList>
            <person name="Kanchanasin P."/>
            <person name="Tanasupawat S."/>
            <person name="Phongsopitanun W."/>
        </authorList>
    </citation>
    <scope>NUCLEOTIDE SEQUENCE [LARGE SCALE GENOMIC DNA]</scope>
    <source>
        <strain evidence="1 2">LCR6-01</strain>
    </source>
</reference>
<dbReference type="InterPro" id="IPR036513">
    <property type="entry name" value="STAS_dom_sf"/>
</dbReference>
<dbReference type="SUPFAM" id="SSF52091">
    <property type="entry name" value="SpoIIaa-like"/>
    <property type="match status" value="1"/>
</dbReference>
<dbReference type="Proteomes" id="UP001522868">
    <property type="component" value="Unassembled WGS sequence"/>
</dbReference>
<dbReference type="EMBL" id="JALPTH010000011">
    <property type="protein sequence ID" value="MCK8678322.1"/>
    <property type="molecule type" value="Genomic_DNA"/>
</dbReference>